<dbReference type="RefSeq" id="WP_277581526.1">
    <property type="nucleotide sequence ID" value="NZ_JAMBPV010000005.1"/>
</dbReference>
<dbReference type="GO" id="GO:0120159">
    <property type="term" value="F:rRNA pseudouridine synthase activity"/>
    <property type="evidence" value="ECO:0007669"/>
    <property type="project" value="UniProtKB-ARBA"/>
</dbReference>
<reference evidence="9" key="1">
    <citation type="submission" date="2022-05" db="EMBL/GenBank/DDBJ databases">
        <title>Comparative genomics of Staphylococcus equorum isolates.</title>
        <authorList>
            <person name="Luelf R.H."/>
        </authorList>
    </citation>
    <scope>NUCLEOTIDE SEQUENCE</scope>
    <source>
        <strain evidence="9">TMW 2.2343</strain>
    </source>
</reference>
<dbReference type="EMBL" id="JAMBPX010000003">
    <property type="protein sequence ID" value="MDG0858635.1"/>
    <property type="molecule type" value="Genomic_DNA"/>
</dbReference>
<evidence type="ECO:0000313" key="9">
    <source>
        <dbReference type="EMBL" id="MDG0858635.1"/>
    </source>
</evidence>
<gene>
    <name evidence="9" type="ORF">M4L21_04765</name>
</gene>
<dbReference type="PROSITE" id="PS50889">
    <property type="entry name" value="S4"/>
    <property type="match status" value="1"/>
</dbReference>
<comment type="caution">
    <text evidence="9">The sequence shown here is derived from an EMBL/GenBank/DDBJ whole genome shotgun (WGS) entry which is preliminary data.</text>
</comment>
<protein>
    <recommendedName>
        <fullName evidence="7">Pseudouridine synthase</fullName>
        <ecNumber evidence="7">5.4.99.-</ecNumber>
    </recommendedName>
</protein>
<feature type="domain" description="RNA-binding S4" evidence="8">
    <location>
        <begin position="16"/>
        <end position="75"/>
    </location>
</feature>
<comment type="similarity">
    <text evidence="2 7">Belongs to the pseudouridine synthase RluA family.</text>
</comment>
<dbReference type="AlphaFoldDB" id="A0A9X4L7W0"/>
<dbReference type="Pfam" id="PF01479">
    <property type="entry name" value="S4"/>
    <property type="match status" value="1"/>
</dbReference>
<dbReference type="InterPro" id="IPR006224">
    <property type="entry name" value="PsdUridine_synth_RluA-like_CS"/>
</dbReference>
<keyword evidence="3 6" id="KW-0694">RNA-binding</keyword>
<evidence type="ECO:0000313" key="10">
    <source>
        <dbReference type="Proteomes" id="UP001152302"/>
    </source>
</evidence>
<dbReference type="GO" id="GO:0003723">
    <property type="term" value="F:RNA binding"/>
    <property type="evidence" value="ECO:0007669"/>
    <property type="project" value="UniProtKB-KW"/>
</dbReference>
<dbReference type="InterPro" id="IPR050188">
    <property type="entry name" value="RluA_PseudoU_synthase"/>
</dbReference>
<dbReference type="InterPro" id="IPR036986">
    <property type="entry name" value="S4_RNA-bd_sf"/>
</dbReference>
<proteinExistence type="inferred from homology"/>
<evidence type="ECO:0000256" key="4">
    <source>
        <dbReference type="ARBA" id="ARBA00023235"/>
    </source>
</evidence>
<dbReference type="SUPFAM" id="SSF55174">
    <property type="entry name" value="Alpha-L RNA-binding motif"/>
    <property type="match status" value="1"/>
</dbReference>
<dbReference type="CDD" id="cd00165">
    <property type="entry name" value="S4"/>
    <property type="match status" value="1"/>
</dbReference>
<accession>A0A9X4L7W0</accession>
<dbReference type="SMART" id="SM00363">
    <property type="entry name" value="S4"/>
    <property type="match status" value="1"/>
</dbReference>
<evidence type="ECO:0000256" key="6">
    <source>
        <dbReference type="PROSITE-ProRule" id="PRU00182"/>
    </source>
</evidence>
<sequence length="305" mass="34452">MTIHEYKIENKDDAGQRIDKVLPEFNSDWSRTQIQDWIKLSLVKVNDNLIKPNYKTKLNDHIVVTEKEIVEADINPENLNLDIYYEDDDVAIVYKPKGIVVHPSAGHSTGTLVNGLMYQMKNLSGINGEVRPGIVHRIDKDTSGLLMVAKNDIAHRSLVDQLVKKTVTRKYVALVHGNIPHDYGTIEAPIGRNKNDRQSMAVVDDGKEAVTHFNVLEHFNNYTLVECELETGRTHQIRVHMKYIGFPLVGDPKYGPKKTLNIGGQALHAGIIGFEHPVTQEYIEKSTPLPEDFEQLLADIRKSDS</sequence>
<dbReference type="NCBIfam" id="TIGR00005">
    <property type="entry name" value="rluA_subfam"/>
    <property type="match status" value="1"/>
</dbReference>
<evidence type="ECO:0000259" key="8">
    <source>
        <dbReference type="SMART" id="SM00363"/>
    </source>
</evidence>
<keyword evidence="4 7" id="KW-0413">Isomerase</keyword>
<comment type="catalytic activity">
    <reaction evidence="1 7">
        <text>a uridine in RNA = a pseudouridine in RNA</text>
        <dbReference type="Rhea" id="RHEA:48348"/>
        <dbReference type="Rhea" id="RHEA-COMP:12068"/>
        <dbReference type="Rhea" id="RHEA-COMP:12069"/>
        <dbReference type="ChEBI" id="CHEBI:65314"/>
        <dbReference type="ChEBI" id="CHEBI:65315"/>
    </reaction>
</comment>
<dbReference type="FunFam" id="3.30.2350.10:FF:000006">
    <property type="entry name" value="Pseudouridine synthase"/>
    <property type="match status" value="1"/>
</dbReference>
<dbReference type="Gene3D" id="3.30.2350.10">
    <property type="entry name" value="Pseudouridine synthase"/>
    <property type="match status" value="1"/>
</dbReference>
<dbReference type="PANTHER" id="PTHR21600:SF44">
    <property type="entry name" value="RIBOSOMAL LARGE SUBUNIT PSEUDOURIDINE SYNTHASE D"/>
    <property type="match status" value="1"/>
</dbReference>
<evidence type="ECO:0000256" key="5">
    <source>
        <dbReference type="PIRSR" id="PIRSR606225-1"/>
    </source>
</evidence>
<dbReference type="EC" id="5.4.99.-" evidence="7"/>
<dbReference type="InterPro" id="IPR020103">
    <property type="entry name" value="PsdUridine_synth_cat_dom_sf"/>
</dbReference>
<organism evidence="9 10">
    <name type="scientific">Staphylococcus equorum</name>
    <dbReference type="NCBI Taxonomy" id="246432"/>
    <lineage>
        <taxon>Bacteria</taxon>
        <taxon>Bacillati</taxon>
        <taxon>Bacillota</taxon>
        <taxon>Bacilli</taxon>
        <taxon>Bacillales</taxon>
        <taxon>Staphylococcaceae</taxon>
        <taxon>Staphylococcus</taxon>
    </lineage>
</organism>
<name>A0A9X4L7W0_9STAP</name>
<evidence type="ECO:0000256" key="2">
    <source>
        <dbReference type="ARBA" id="ARBA00010876"/>
    </source>
</evidence>
<dbReference type="InterPro" id="IPR002942">
    <property type="entry name" value="S4_RNA-bd"/>
</dbReference>
<evidence type="ECO:0000256" key="3">
    <source>
        <dbReference type="ARBA" id="ARBA00022884"/>
    </source>
</evidence>
<comment type="function">
    <text evidence="7">Responsible for synthesis of pseudouridine from uracil.</text>
</comment>
<dbReference type="Proteomes" id="UP001152302">
    <property type="component" value="Unassembled WGS sequence"/>
</dbReference>
<dbReference type="SUPFAM" id="SSF55120">
    <property type="entry name" value="Pseudouridine synthase"/>
    <property type="match status" value="1"/>
</dbReference>
<dbReference type="Pfam" id="PF00849">
    <property type="entry name" value="PseudoU_synth_2"/>
    <property type="match status" value="1"/>
</dbReference>
<feature type="active site" evidence="5">
    <location>
        <position position="139"/>
    </location>
</feature>
<dbReference type="CDD" id="cd02869">
    <property type="entry name" value="PseudoU_synth_RluA_like"/>
    <property type="match status" value="1"/>
</dbReference>
<evidence type="ECO:0000256" key="1">
    <source>
        <dbReference type="ARBA" id="ARBA00000073"/>
    </source>
</evidence>
<dbReference type="GO" id="GO:0000455">
    <property type="term" value="P:enzyme-directed rRNA pseudouridine synthesis"/>
    <property type="evidence" value="ECO:0007669"/>
    <property type="project" value="UniProtKB-ARBA"/>
</dbReference>
<dbReference type="PANTHER" id="PTHR21600">
    <property type="entry name" value="MITOCHONDRIAL RNA PSEUDOURIDINE SYNTHASE"/>
    <property type="match status" value="1"/>
</dbReference>
<dbReference type="InterPro" id="IPR006225">
    <property type="entry name" value="PsdUridine_synth_RluC/D"/>
</dbReference>
<evidence type="ECO:0000256" key="7">
    <source>
        <dbReference type="RuleBase" id="RU362028"/>
    </source>
</evidence>
<dbReference type="PROSITE" id="PS01129">
    <property type="entry name" value="PSI_RLU"/>
    <property type="match status" value="1"/>
</dbReference>
<dbReference type="InterPro" id="IPR006145">
    <property type="entry name" value="PsdUridine_synth_RsuA/RluA"/>
</dbReference>
<dbReference type="Gene3D" id="3.10.290.10">
    <property type="entry name" value="RNA-binding S4 domain"/>
    <property type="match status" value="1"/>
</dbReference>